<feature type="region of interest" description="Disordered" evidence="1">
    <location>
        <begin position="85"/>
        <end position="105"/>
    </location>
</feature>
<proteinExistence type="predicted"/>
<dbReference type="RefSeq" id="XP_058327968.1">
    <property type="nucleotide sequence ID" value="XM_058477623.1"/>
</dbReference>
<dbReference type="PANTHER" id="PTHR37490:SF2">
    <property type="match status" value="1"/>
</dbReference>
<protein>
    <submittedName>
        <fullName evidence="2">Uncharacterized protein</fullName>
    </submittedName>
</protein>
<dbReference type="PANTHER" id="PTHR37490">
    <property type="entry name" value="EXPRESSED PROTEIN"/>
    <property type="match status" value="1"/>
</dbReference>
<dbReference type="GeneID" id="83204926"/>
<reference evidence="2" key="1">
    <citation type="submission" date="2022-11" db="EMBL/GenBank/DDBJ databases">
        <authorList>
            <person name="Petersen C."/>
        </authorList>
    </citation>
    <scope>NUCLEOTIDE SEQUENCE</scope>
    <source>
        <strain evidence="2">IBT 19713</strain>
    </source>
</reference>
<keyword evidence="3" id="KW-1185">Reference proteome</keyword>
<comment type="caution">
    <text evidence="2">The sequence shown here is derived from an EMBL/GenBank/DDBJ whole genome shotgun (WGS) entry which is preliminary data.</text>
</comment>
<name>A0A9W9NPP6_9EURO</name>
<dbReference type="EMBL" id="JAPQKS010000006">
    <property type="protein sequence ID" value="KAJ5223785.1"/>
    <property type="molecule type" value="Genomic_DNA"/>
</dbReference>
<organism evidence="2 3">
    <name type="scientific">Penicillium chermesinum</name>
    <dbReference type="NCBI Taxonomy" id="63820"/>
    <lineage>
        <taxon>Eukaryota</taxon>
        <taxon>Fungi</taxon>
        <taxon>Dikarya</taxon>
        <taxon>Ascomycota</taxon>
        <taxon>Pezizomycotina</taxon>
        <taxon>Eurotiomycetes</taxon>
        <taxon>Eurotiomycetidae</taxon>
        <taxon>Eurotiales</taxon>
        <taxon>Aspergillaceae</taxon>
        <taxon>Penicillium</taxon>
    </lineage>
</organism>
<evidence type="ECO:0000256" key="1">
    <source>
        <dbReference type="SAM" id="MobiDB-lite"/>
    </source>
</evidence>
<feature type="compositionally biased region" description="Basic and acidic residues" evidence="1">
    <location>
        <begin position="85"/>
        <end position="101"/>
    </location>
</feature>
<gene>
    <name evidence="2" type="ORF">N7468_008327</name>
</gene>
<dbReference type="InterPro" id="IPR021838">
    <property type="entry name" value="DUF3431"/>
</dbReference>
<accession>A0A9W9NPP6</accession>
<evidence type="ECO:0000313" key="3">
    <source>
        <dbReference type="Proteomes" id="UP001150941"/>
    </source>
</evidence>
<sequence>MHRANSSRPFGASLLRRPVNKKALLLLLTPFLILAIRFRMLDRTPASAQPNVQLQWEANPKPAEPAQLAQPVPPVPEKSRLEELMEEEKLAEQSTEKKPKAEMAANGWTEVEESQYDRVTQNSGEIYIHPHNGPEDVTVVAATAGPEDTSWIEEFCDELQTTNHPPIPNHAHPLTKNSQCTPLIYSLDEYPWMDHYYTTYSRKGHEASAYLTYIIDHYDNLAPYTIFIHGRSDQWHNDIAGPHTRNILPNLRVEAVALNGYVNLRCTNRPGCPSTLFQAHPVTLDYDYVYLIDQLPRVLNEMLGTALEDVPEDFGHQCCAQFALSRERILQRPRSDYIRILNWIATTDMTDNYGIGWMVEKLWHYIFGMPALSVGGAVSL</sequence>
<reference evidence="2" key="2">
    <citation type="journal article" date="2023" name="IMA Fungus">
        <title>Comparative genomic study of the Penicillium genus elucidates a diverse pangenome and 15 lateral gene transfer events.</title>
        <authorList>
            <person name="Petersen C."/>
            <person name="Sorensen T."/>
            <person name="Nielsen M.R."/>
            <person name="Sondergaard T.E."/>
            <person name="Sorensen J.L."/>
            <person name="Fitzpatrick D.A."/>
            <person name="Frisvad J.C."/>
            <person name="Nielsen K.L."/>
        </authorList>
    </citation>
    <scope>NUCLEOTIDE SEQUENCE</scope>
    <source>
        <strain evidence="2">IBT 19713</strain>
    </source>
</reference>
<dbReference type="AlphaFoldDB" id="A0A9W9NPP6"/>
<dbReference type="Proteomes" id="UP001150941">
    <property type="component" value="Unassembled WGS sequence"/>
</dbReference>
<dbReference type="Pfam" id="PF11913">
    <property type="entry name" value="DUF3431"/>
    <property type="match status" value="1"/>
</dbReference>
<dbReference type="OrthoDB" id="426718at2759"/>
<evidence type="ECO:0000313" key="2">
    <source>
        <dbReference type="EMBL" id="KAJ5223785.1"/>
    </source>
</evidence>